<dbReference type="Gene3D" id="3.30.1010.10">
    <property type="entry name" value="Phosphatidylinositol 3-kinase Catalytic Subunit, Chain A, domain 4"/>
    <property type="match status" value="1"/>
</dbReference>
<dbReference type="GO" id="GO:0005634">
    <property type="term" value="C:nucleus"/>
    <property type="evidence" value="ECO:0007669"/>
    <property type="project" value="UniProtKB-SubCell"/>
</dbReference>
<evidence type="ECO:0000256" key="4">
    <source>
        <dbReference type="ARBA" id="ARBA00022527"/>
    </source>
</evidence>
<dbReference type="CTD" id="41839"/>
<dbReference type="SUPFAM" id="SSF56112">
    <property type="entry name" value="Protein kinase-like (PK-like)"/>
    <property type="match status" value="1"/>
</dbReference>
<evidence type="ECO:0000313" key="18">
    <source>
        <dbReference type="Proteomes" id="UP000504606"/>
    </source>
</evidence>
<comment type="catalytic activity">
    <reaction evidence="12">
        <text>L-threonyl-[protein] + ATP = O-phospho-L-threonyl-[protein] + ADP + H(+)</text>
        <dbReference type="Rhea" id="RHEA:46608"/>
        <dbReference type="Rhea" id="RHEA-COMP:11060"/>
        <dbReference type="Rhea" id="RHEA-COMP:11605"/>
        <dbReference type="ChEBI" id="CHEBI:15378"/>
        <dbReference type="ChEBI" id="CHEBI:30013"/>
        <dbReference type="ChEBI" id="CHEBI:30616"/>
        <dbReference type="ChEBI" id="CHEBI:61977"/>
        <dbReference type="ChEBI" id="CHEBI:456216"/>
        <dbReference type="EC" id="2.7.11.1"/>
    </reaction>
</comment>
<name>A0A9C6U7A6_FRAOC</name>
<dbReference type="SMART" id="SM01342">
    <property type="entry name" value="TAN"/>
    <property type="match status" value="1"/>
</dbReference>
<evidence type="ECO:0000256" key="14">
    <source>
        <dbReference type="ARBA" id="ARBA00073111"/>
    </source>
</evidence>
<dbReference type="InterPro" id="IPR044107">
    <property type="entry name" value="PIKKc_ATM"/>
</dbReference>
<evidence type="ECO:0000259" key="17">
    <source>
        <dbReference type="PROSITE" id="PS51190"/>
    </source>
</evidence>
<evidence type="ECO:0000256" key="8">
    <source>
        <dbReference type="ARBA" id="ARBA00022777"/>
    </source>
</evidence>
<evidence type="ECO:0000313" key="19">
    <source>
        <dbReference type="RefSeq" id="XP_052122773.1"/>
    </source>
</evidence>
<dbReference type="InterPro" id="IPR018936">
    <property type="entry name" value="PI3/4_kinase_CS"/>
</dbReference>
<dbReference type="GO" id="GO:0006281">
    <property type="term" value="P:DNA repair"/>
    <property type="evidence" value="ECO:0007669"/>
    <property type="project" value="InterPro"/>
</dbReference>
<keyword evidence="5" id="KW-0808">Transferase</keyword>
<dbReference type="GeneID" id="113218424"/>
<dbReference type="PROSITE" id="PS51189">
    <property type="entry name" value="FAT"/>
    <property type="match status" value="1"/>
</dbReference>
<evidence type="ECO:0000259" key="15">
    <source>
        <dbReference type="PROSITE" id="PS50290"/>
    </source>
</evidence>
<dbReference type="Pfam" id="PF02260">
    <property type="entry name" value="FATC"/>
    <property type="match status" value="1"/>
</dbReference>
<dbReference type="InterPro" id="IPR014009">
    <property type="entry name" value="PIK_FAT"/>
</dbReference>
<dbReference type="Pfam" id="PF00454">
    <property type="entry name" value="PI3_PI4_kinase"/>
    <property type="match status" value="1"/>
</dbReference>
<dbReference type="Gene3D" id="1.10.1070.11">
    <property type="entry name" value="Phosphatidylinositol 3-/4-kinase, catalytic domain"/>
    <property type="match status" value="1"/>
</dbReference>
<dbReference type="PROSITE" id="PS50290">
    <property type="entry name" value="PI3_4_KINASE_3"/>
    <property type="match status" value="1"/>
</dbReference>
<evidence type="ECO:0000256" key="2">
    <source>
        <dbReference type="ARBA" id="ARBA00010769"/>
    </source>
</evidence>
<keyword evidence="18" id="KW-1185">Reference proteome</keyword>
<feature type="domain" description="FAT" evidence="16">
    <location>
        <begin position="1867"/>
        <end position="2482"/>
    </location>
</feature>
<dbReference type="KEGG" id="foc:113218424"/>
<evidence type="ECO:0000256" key="7">
    <source>
        <dbReference type="ARBA" id="ARBA00022763"/>
    </source>
</evidence>
<evidence type="ECO:0000256" key="3">
    <source>
        <dbReference type="ARBA" id="ARBA00012513"/>
    </source>
</evidence>
<accession>A0A9C6U7A6</accession>
<dbReference type="InterPro" id="IPR003152">
    <property type="entry name" value="FATC_dom"/>
</dbReference>
<dbReference type="InterPro" id="IPR011030">
    <property type="entry name" value="Lipovitellin_superhlx_dom"/>
</dbReference>
<feature type="domain" description="FATC" evidence="17">
    <location>
        <begin position="2910"/>
        <end position="2942"/>
    </location>
</feature>
<evidence type="ECO:0000256" key="11">
    <source>
        <dbReference type="ARBA" id="ARBA00023306"/>
    </source>
</evidence>
<dbReference type="PROSITE" id="PS00915">
    <property type="entry name" value="PI3_4_KINASE_1"/>
    <property type="match status" value="1"/>
</dbReference>
<proteinExistence type="inferred from homology"/>
<sequence>MEFKLLEHCQLSTSQKKTERKRGVVGLKDLLSENSALQVLNRNQPIDQVNWTELFKCAHRALLLESECWKAEDQNKSVSSTVISNRENAKRLFSSLADVVLQKANASRPNVDFSEILEACFRVFTDIYLLKTCGEVYLGIMQANVLPVRKYRNSLTSSDWDKLFHCVLKFMESESELRGRFFYQAIELMDSVVTYSWHQSHLCLHVKGKLLPLLERKFISFYENVSLQEVVLKLAVNTCNFVAKESRTGVCHFGELILPVVLKMFKPKGDDKTLSRRLVVDFLLIQVQCHHPNGAKQDSGAAYACDWNKWTRYMHVMYRTVIDTISKSERNRHDPFAKNFLDLSVELFYQLLDKTKPAYDMSITMNETEDTDGGPAAKRRKWMTSTEELFEELQSCKRDSSGWPVLVLAILKKYPNMFQSIELLQLLQIMSEIQSNWQNQESLKHVNMCCEQLVKVLNQRGLGSDVLLKVWDTSLRAISSTQSEIHPLLQTLISERCAPTSGLQALVRMFQRHIVQLSDASLKTLSVLLSHHHIPESPGSDEFSCDPWDMPISSARVVLLDWLFSYGTDIVLDPKLVARVLVKLILRARSEPACPDTISASSSDSTPKDMSFEENHCVSAFEDRLLFLNPENSCQNHGNSNRISPCVVDLFSKNKLENLMQKKYLEIERKMSELQGEPPLTTAMAVVKLREQKVVLVLETISYSTLVVNVLSNLLVFSAVTNETLKDTSIYELLTKSMKHLSILLPDVLKVDASCVGSEKQLNNCIKVLQCLKTLYGSDLMPCLNYHLCHLTNKSILLTLLTFFTALSEDEHQNLDLLKNEVEKLFPENLFIGYNFTNGDNLQFLCAEVLTSFFCLKLEEKLHVKQSKLIHRLIQVLSDNNTYDLSRESTFILVHHCLSSVLSCAYLEPESHLRPIIHLLKYVCSKWKQDAVASSYNLCLLRGVFKHAAIDDDRKWERQASIILLTPFRNMKYGPKFTIEYISCFYELLKIDKDSNWARWNTSLNLSDVLESDTISSKASRKFEDEKEKTAVIEEIVFHLLSPFHEVRLVAVSIVSSFFCGHHHNSLWIETMFERLTLVLFELFIVKADDMTPEEAIDEGANRTSTVLHVLASIVAYSSKCQLWALRLIYCIMKRKNLDQNLIKKVFKLLATTMKLPSIQGFLEKSLPFILNEWLQWDYQLQDFPFILFNLTSFPDFFNKYKGSILPIVLKSKTYLPFFQFICQEIGCPSTHLLEESFPSVYAQYLAFLVKKTSTSDTKSACKQYESIFSQLNAEKIRNLLSTRIDEVLFEITRLVWDSSHHEDLLGLDHSTMEPMIPFISSEEYSAAFKHLQRTIMTEQELLIYFVNQQPDILQKVLLQLREDISTSITVNQKVKGLHNYSAFVHAIALCLGRGDFPSLEEFLLSDITHTLLYLIQENKSNPVMVDVCIGSCCFLYILYHHLLPACSSVFINLLPTIVGSLIPLAVGSGALAEKSHKLLKLLVITHSSCLGDAIGSLPPFPESMEFAEMRKVHGEMKYKGNKFSLKEEIEHFLSSSSSTNTLANQNSMFDGLHFLRKELCIKKNELLLLYQDLKQGRGFSQDCKESILHQLICKLIHITSSANEKVQMEALRCLGELGPTDLTTLVLKPVEGCINLLSGYSDPVMCVMALAGQILSDYLLDYNINVVKAASQTLLNLMSCQKANALHSTKSNSKCIDSKKISPFIPIQPTKPTPSLSSDTIKLVSFIQDDEIWFPSGGIQHERWISRLASSLFCSLSDDDVFNDFASLCEVKTSFAEEMLPVLFYLGLNHSMEIGHQLCARLAQFFENHSNAVSLANDTIITEADSKNILLSKPSVQCMLNVVNFVRLKKDGERKKNMILKLNYLHVASAAQYCSAYLSSIMFLELWCNDANRLEYDGSGIPYIDFISECEPSNGKVLQNLLLKAYEQIGDNDAMYGCGSSILLNPMAKVNEYKLTGMWDKVLLNYDVKLSCSKGKDGVKGLVDSLHSSRLYHMLNVFVESQPHDQKDEFLSAQFECMWRLGQWNSPLSSDTKVKGFAWGQYSALQAVSDKNSSRVHECITEGRLCVLDNLAHSSLENCKNIYKPMSQLQLLKEIEDFVNSDDLLGLWNNWKNQDTLPHSDIFLLEITRAQRATLLQIALKEQENHQTRVPKMSSSIFQYLTDYYLDTAELARKDGQIQIAEQWLHSLSLIPGISEDDTRKLRLQEAQLAWSSVKGLRDGTNLVARNLLRSLIKDVQVAEKESRSRSKLLPQALILYGKWMAETRSENPQQIIDDYLEEALQLLKVLPAHSSVQEQLEAHTCLAHFADLEYQRITSYIKSETFQKKVKCMEALQNESSLKVEKGNREQSSAVNFNSKYSALDASEIKNTYKDQDQFLQLAMRHYLSSMKLGEGTNIPVFRMVSLWLENSNKTEVNQFVKSELDIIQTYKFVELLPQIAARLGSTQDTTEVVFSKAIYKLLMRCCIEHPYHTLPLILALANSYEDFEGKVKPDPEPRVVSATRMIEELRRDKSVGKLVAEMDKLSKALVSLAYVPVPDQDNPRGFIVPKNEKIRQMQNLQYAMLPIVHLPVQSDAKYNNIISIQSFDSKYFKAGGINRPKKIICIGSDGVKRLLLVKGRDDLRQDAVMQQVFNIVNTLLQAHSESKRRRLKIRTYKIVPLSQRCGVLEWCQNTSPAMEIFMDVHSRYCPTSYKNALCMKKIEDARLKSPGERLSVFKEICKNVHPAFRFFFIENYSTPAEWFDHRMNYVHSVATNSMVGYILGLGDRHPNNILIDKSTGELVHIDFGIAFEQGKVLPTPETVPFRLTRDIVDGMGISGVEGVFRRSCEKTMGVLRQNQEKILTILEVLLYDPLYQWTITPKMAAKCQKENSQDSIASDSDEKVNTSQKNKMAVRVLCRLKEKLQGTEEGPVSSIEGQVNRLIQQARDLGNLSRLFRGWQAYF</sequence>
<dbReference type="GO" id="GO:0005524">
    <property type="term" value="F:ATP binding"/>
    <property type="evidence" value="ECO:0007669"/>
    <property type="project" value="UniProtKB-KW"/>
</dbReference>
<organism evidence="18 19">
    <name type="scientific">Frankliniella occidentalis</name>
    <name type="common">Western flower thrips</name>
    <name type="synonym">Euthrips occidentalis</name>
    <dbReference type="NCBI Taxonomy" id="133901"/>
    <lineage>
        <taxon>Eukaryota</taxon>
        <taxon>Metazoa</taxon>
        <taxon>Ecdysozoa</taxon>
        <taxon>Arthropoda</taxon>
        <taxon>Hexapoda</taxon>
        <taxon>Insecta</taxon>
        <taxon>Pterygota</taxon>
        <taxon>Neoptera</taxon>
        <taxon>Paraneoptera</taxon>
        <taxon>Thysanoptera</taxon>
        <taxon>Terebrantia</taxon>
        <taxon>Thripoidea</taxon>
        <taxon>Thripidae</taxon>
        <taxon>Frankliniella</taxon>
    </lineage>
</organism>
<feature type="domain" description="PI3K/PI4K catalytic" evidence="15">
    <location>
        <begin position="2586"/>
        <end position="2900"/>
    </location>
</feature>
<comment type="catalytic activity">
    <reaction evidence="13">
        <text>L-seryl-[protein] + ATP = O-phospho-L-seryl-[protein] + ADP + H(+)</text>
        <dbReference type="Rhea" id="RHEA:17989"/>
        <dbReference type="Rhea" id="RHEA-COMP:9863"/>
        <dbReference type="Rhea" id="RHEA-COMP:11604"/>
        <dbReference type="ChEBI" id="CHEBI:15378"/>
        <dbReference type="ChEBI" id="CHEBI:29999"/>
        <dbReference type="ChEBI" id="CHEBI:30616"/>
        <dbReference type="ChEBI" id="CHEBI:83421"/>
        <dbReference type="ChEBI" id="CHEBI:456216"/>
        <dbReference type="EC" id="2.7.11.1"/>
    </reaction>
</comment>
<dbReference type="SMART" id="SM01343">
    <property type="entry name" value="FATC"/>
    <property type="match status" value="1"/>
</dbReference>
<dbReference type="RefSeq" id="XP_052122773.1">
    <property type="nucleotide sequence ID" value="XM_052266813.1"/>
</dbReference>
<dbReference type="OrthoDB" id="381190at2759"/>
<dbReference type="InterPro" id="IPR038980">
    <property type="entry name" value="ATM_plant"/>
</dbReference>
<dbReference type="PROSITE" id="PS00916">
    <property type="entry name" value="PI3_4_KINASE_2"/>
    <property type="match status" value="1"/>
</dbReference>
<evidence type="ECO:0000256" key="9">
    <source>
        <dbReference type="ARBA" id="ARBA00022840"/>
    </source>
</evidence>
<dbReference type="PANTHER" id="PTHR37079">
    <property type="entry name" value="SERINE/THREONINE-PROTEIN KINASE ATM"/>
    <property type="match status" value="1"/>
</dbReference>
<dbReference type="EC" id="2.7.11.1" evidence="3"/>
<keyword evidence="6" id="KW-0547">Nucleotide-binding</keyword>
<dbReference type="PROSITE" id="PS51190">
    <property type="entry name" value="FATC"/>
    <property type="match status" value="1"/>
</dbReference>
<dbReference type="InterPro" id="IPR003151">
    <property type="entry name" value="PIK-rel_kinase_FAT"/>
</dbReference>
<dbReference type="InterPro" id="IPR021668">
    <property type="entry name" value="TAN"/>
</dbReference>
<dbReference type="PANTHER" id="PTHR37079:SF4">
    <property type="entry name" value="SERINE_THREONINE-PROTEIN KINASE ATM"/>
    <property type="match status" value="1"/>
</dbReference>
<reference evidence="19" key="1">
    <citation type="submission" date="2025-08" db="UniProtKB">
        <authorList>
            <consortium name="RefSeq"/>
        </authorList>
    </citation>
    <scope>IDENTIFICATION</scope>
    <source>
        <tissue evidence="19">Whole organism</tissue>
    </source>
</reference>
<dbReference type="InterPro" id="IPR000403">
    <property type="entry name" value="PI3/4_kinase_cat_dom"/>
</dbReference>
<evidence type="ECO:0000256" key="5">
    <source>
        <dbReference type="ARBA" id="ARBA00022679"/>
    </source>
</evidence>
<dbReference type="SMART" id="SM00146">
    <property type="entry name" value="PI3Kc"/>
    <property type="match status" value="1"/>
</dbReference>
<evidence type="ECO:0000256" key="10">
    <source>
        <dbReference type="ARBA" id="ARBA00023242"/>
    </source>
</evidence>
<protein>
    <recommendedName>
        <fullName evidence="14">Serine/threonine-protein kinase ATM</fullName>
        <ecNumber evidence="3">2.7.11.1</ecNumber>
    </recommendedName>
</protein>
<evidence type="ECO:0000256" key="13">
    <source>
        <dbReference type="ARBA" id="ARBA00048679"/>
    </source>
</evidence>
<dbReference type="CDD" id="cd05171">
    <property type="entry name" value="PIKKc_ATM"/>
    <property type="match status" value="1"/>
</dbReference>
<dbReference type="Proteomes" id="UP000504606">
    <property type="component" value="Unplaced"/>
</dbReference>
<dbReference type="SUPFAM" id="SSF48431">
    <property type="entry name" value="Lipovitellin-phosvitin complex, superhelical domain"/>
    <property type="match status" value="1"/>
</dbReference>
<dbReference type="InterPro" id="IPR036940">
    <property type="entry name" value="PI3/4_kinase_cat_sf"/>
</dbReference>
<evidence type="ECO:0000256" key="1">
    <source>
        <dbReference type="ARBA" id="ARBA00004123"/>
    </source>
</evidence>
<keyword evidence="7" id="KW-0227">DNA damage</keyword>
<keyword evidence="10" id="KW-0539">Nucleus</keyword>
<keyword evidence="8 19" id="KW-0418">Kinase</keyword>
<dbReference type="GO" id="GO:0004674">
    <property type="term" value="F:protein serine/threonine kinase activity"/>
    <property type="evidence" value="ECO:0007669"/>
    <property type="project" value="UniProtKB-KW"/>
</dbReference>
<keyword evidence="4" id="KW-0723">Serine/threonine-protein kinase</keyword>
<evidence type="ECO:0000259" key="16">
    <source>
        <dbReference type="PROSITE" id="PS51189"/>
    </source>
</evidence>
<evidence type="ECO:0000256" key="6">
    <source>
        <dbReference type="ARBA" id="ARBA00022741"/>
    </source>
</evidence>
<evidence type="ECO:0000256" key="12">
    <source>
        <dbReference type="ARBA" id="ARBA00047899"/>
    </source>
</evidence>
<keyword evidence="11" id="KW-0131">Cell cycle</keyword>
<dbReference type="Pfam" id="PF02259">
    <property type="entry name" value="FAT"/>
    <property type="match status" value="1"/>
</dbReference>
<keyword evidence="9" id="KW-0067">ATP-binding</keyword>
<dbReference type="FunFam" id="3.30.1010.10:FF:000023">
    <property type="entry name" value="Serine/threonine-protein kinase ATM"/>
    <property type="match status" value="1"/>
</dbReference>
<gene>
    <name evidence="19" type="primary">LOC113218424</name>
</gene>
<comment type="subcellular location">
    <subcellularLocation>
        <location evidence="1">Nucleus</location>
    </subcellularLocation>
</comment>
<dbReference type="InterPro" id="IPR011009">
    <property type="entry name" value="Kinase-like_dom_sf"/>
</dbReference>
<comment type="similarity">
    <text evidence="2">Belongs to the PI3/PI4-kinase family. ATM subfamily.</text>
</comment>